<reference evidence="1 2" key="1">
    <citation type="submission" date="2019-05" db="EMBL/GenBank/DDBJ databases">
        <title>Another draft genome of Portunus trituberculatus and its Hox gene families provides insights of decapod evolution.</title>
        <authorList>
            <person name="Jeong J.-H."/>
            <person name="Song I."/>
            <person name="Kim S."/>
            <person name="Choi T."/>
            <person name="Kim D."/>
            <person name="Ryu S."/>
            <person name="Kim W."/>
        </authorList>
    </citation>
    <scope>NUCLEOTIDE SEQUENCE [LARGE SCALE GENOMIC DNA]</scope>
    <source>
        <tissue evidence="1">Muscle</tissue>
    </source>
</reference>
<protein>
    <recommendedName>
        <fullName evidence="3">Reverse transcriptase domain-containing protein</fullName>
    </recommendedName>
</protein>
<dbReference type="AlphaFoldDB" id="A0A5B7GKX7"/>
<evidence type="ECO:0008006" key="3">
    <source>
        <dbReference type="Google" id="ProtNLM"/>
    </source>
</evidence>
<sequence>MVSDRAIFCHHTSLTYTRVVPWQGLVLVVHDHCINSLNYVDNMVLTALLGDSIQNLIARCKAYARKHGIMFNTTKMECNVVPPKNPATPE</sequence>
<evidence type="ECO:0000313" key="2">
    <source>
        <dbReference type="Proteomes" id="UP000324222"/>
    </source>
</evidence>
<dbReference type="EMBL" id="VSRR010014537">
    <property type="protein sequence ID" value="MPC57144.1"/>
    <property type="molecule type" value="Genomic_DNA"/>
</dbReference>
<organism evidence="1 2">
    <name type="scientific">Portunus trituberculatus</name>
    <name type="common">Swimming crab</name>
    <name type="synonym">Neptunus trituberculatus</name>
    <dbReference type="NCBI Taxonomy" id="210409"/>
    <lineage>
        <taxon>Eukaryota</taxon>
        <taxon>Metazoa</taxon>
        <taxon>Ecdysozoa</taxon>
        <taxon>Arthropoda</taxon>
        <taxon>Crustacea</taxon>
        <taxon>Multicrustacea</taxon>
        <taxon>Malacostraca</taxon>
        <taxon>Eumalacostraca</taxon>
        <taxon>Eucarida</taxon>
        <taxon>Decapoda</taxon>
        <taxon>Pleocyemata</taxon>
        <taxon>Brachyura</taxon>
        <taxon>Eubrachyura</taxon>
        <taxon>Portunoidea</taxon>
        <taxon>Portunidae</taxon>
        <taxon>Portuninae</taxon>
        <taxon>Portunus</taxon>
    </lineage>
</organism>
<dbReference type="Proteomes" id="UP000324222">
    <property type="component" value="Unassembled WGS sequence"/>
</dbReference>
<name>A0A5B7GKX7_PORTR</name>
<gene>
    <name evidence="1" type="ORF">E2C01_051118</name>
</gene>
<proteinExistence type="predicted"/>
<keyword evidence="2" id="KW-1185">Reference proteome</keyword>
<comment type="caution">
    <text evidence="1">The sequence shown here is derived from an EMBL/GenBank/DDBJ whole genome shotgun (WGS) entry which is preliminary data.</text>
</comment>
<accession>A0A5B7GKX7</accession>
<evidence type="ECO:0000313" key="1">
    <source>
        <dbReference type="EMBL" id="MPC57144.1"/>
    </source>
</evidence>